<organism evidence="1 2">
    <name type="scientific">Citrobacter koseri</name>
    <name type="common">Citrobacter diversus</name>
    <dbReference type="NCBI Taxonomy" id="545"/>
    <lineage>
        <taxon>Bacteria</taxon>
        <taxon>Pseudomonadati</taxon>
        <taxon>Pseudomonadota</taxon>
        <taxon>Gammaproteobacteria</taxon>
        <taxon>Enterobacterales</taxon>
        <taxon>Enterobacteriaceae</taxon>
        <taxon>Citrobacter</taxon>
    </lineage>
</organism>
<sequence>MLIIKSTLLDEDDSFYADNGIATDDIVAVGLVYQF</sequence>
<dbReference type="EMBL" id="UAVY01000004">
    <property type="protein sequence ID" value="SQB29348.1"/>
    <property type="molecule type" value="Genomic_DNA"/>
</dbReference>
<proteinExistence type="predicted"/>
<dbReference type="AlphaFoldDB" id="A0A2X2VL31"/>
<protein>
    <submittedName>
        <fullName evidence="1">Outer membrane porin protein</fullName>
    </submittedName>
</protein>
<gene>
    <name evidence="1" type="primary">ompN_2</name>
    <name evidence="1" type="ORF">NCTC10786_03134</name>
</gene>
<dbReference type="Proteomes" id="UP000251584">
    <property type="component" value="Unassembled WGS sequence"/>
</dbReference>
<accession>A0A2X2VL31</accession>
<name>A0A2X2VL31_CITKO</name>
<reference evidence="1 2" key="1">
    <citation type="submission" date="2018-06" db="EMBL/GenBank/DDBJ databases">
        <authorList>
            <consortium name="Pathogen Informatics"/>
            <person name="Doyle S."/>
        </authorList>
    </citation>
    <scope>NUCLEOTIDE SEQUENCE [LARGE SCALE GENOMIC DNA]</scope>
    <source>
        <strain evidence="1 2">NCTC10786</strain>
    </source>
</reference>
<evidence type="ECO:0000313" key="1">
    <source>
        <dbReference type="EMBL" id="SQB29348.1"/>
    </source>
</evidence>
<evidence type="ECO:0000313" key="2">
    <source>
        <dbReference type="Proteomes" id="UP000251584"/>
    </source>
</evidence>